<dbReference type="PANTHER" id="PTHR37814:SF1">
    <property type="entry name" value="MEMBRANE PROTEIN"/>
    <property type="match status" value="1"/>
</dbReference>
<feature type="transmembrane region" description="Helical" evidence="1">
    <location>
        <begin position="220"/>
        <end position="241"/>
    </location>
</feature>
<feature type="transmembrane region" description="Helical" evidence="1">
    <location>
        <begin position="322"/>
        <end position="340"/>
    </location>
</feature>
<dbReference type="Proteomes" id="UP001156102">
    <property type="component" value="Unassembled WGS sequence"/>
</dbReference>
<organism evidence="2 3">
    <name type="scientific">Ectobacillus ponti</name>
    <dbReference type="NCBI Taxonomy" id="2961894"/>
    <lineage>
        <taxon>Bacteria</taxon>
        <taxon>Bacillati</taxon>
        <taxon>Bacillota</taxon>
        <taxon>Bacilli</taxon>
        <taxon>Bacillales</taxon>
        <taxon>Bacillaceae</taxon>
        <taxon>Ectobacillus</taxon>
    </lineage>
</organism>
<dbReference type="InterPro" id="IPR038728">
    <property type="entry name" value="YkvI-like"/>
</dbReference>
<feature type="transmembrane region" description="Helical" evidence="1">
    <location>
        <begin position="117"/>
        <end position="135"/>
    </location>
</feature>
<dbReference type="PANTHER" id="PTHR37814">
    <property type="entry name" value="CONSERVED MEMBRANE PROTEIN"/>
    <property type="match status" value="1"/>
</dbReference>
<evidence type="ECO:0008006" key="4">
    <source>
        <dbReference type="Google" id="ProtNLM"/>
    </source>
</evidence>
<protein>
    <recommendedName>
        <fullName evidence="4">Membrane protein YkvI</fullName>
    </recommendedName>
</protein>
<feature type="transmembrane region" description="Helical" evidence="1">
    <location>
        <begin position="38"/>
        <end position="57"/>
    </location>
</feature>
<comment type="caution">
    <text evidence="2">The sequence shown here is derived from an EMBL/GenBank/DDBJ whole genome shotgun (WGS) entry which is preliminary data.</text>
</comment>
<keyword evidence="1" id="KW-1133">Transmembrane helix</keyword>
<evidence type="ECO:0000313" key="2">
    <source>
        <dbReference type="EMBL" id="MCP8968876.1"/>
    </source>
</evidence>
<dbReference type="EMBL" id="JANCLT010000004">
    <property type="protein sequence ID" value="MCP8968876.1"/>
    <property type="molecule type" value="Genomic_DNA"/>
</dbReference>
<reference evidence="2" key="1">
    <citation type="submission" date="2022-07" db="EMBL/GenBank/DDBJ databases">
        <authorList>
            <person name="Li W.-J."/>
            <person name="Deng Q.-Q."/>
        </authorList>
    </citation>
    <scope>NUCLEOTIDE SEQUENCE</scope>
    <source>
        <strain evidence="2">SYSU M60031</strain>
    </source>
</reference>
<keyword evidence="1" id="KW-0812">Transmembrane</keyword>
<feature type="transmembrane region" description="Helical" evidence="1">
    <location>
        <begin position="12"/>
        <end position="32"/>
    </location>
</feature>
<evidence type="ECO:0000313" key="3">
    <source>
        <dbReference type="Proteomes" id="UP001156102"/>
    </source>
</evidence>
<dbReference type="RefSeq" id="WP_254758786.1">
    <property type="nucleotide sequence ID" value="NZ_JANCLT010000004.1"/>
</dbReference>
<keyword evidence="1" id="KW-0472">Membrane</keyword>
<feature type="transmembrane region" description="Helical" evidence="1">
    <location>
        <begin position="188"/>
        <end position="208"/>
    </location>
</feature>
<name>A0AA42BPZ4_9BACI</name>
<sequence length="345" mass="38363">MNDQQWKVAKKIAATYIGTIVGAGFATGREIVEFFTMYGTYGFLGILGSGLLFMWLGTRMMLLSMRIRAYSAQEFNKYLFGDVFGNIVNMVLLLVLLGVTSVMLSGAGAVFQEQLNWPRQLGVLLTVFVCIFISTRGLSGVFGVNSLVVPIMMLFIIGLFSTTLSQAWPILTNSVPQEEWNWRWVTSPITYVAMNLALSQSVLVPLAYEVNDEKAVRAGGMLGGAGLCLILICSQFALLSVPDFAQYNIPMAEVVRRFNPVFHFFFVFVIYGEIFTTLIGNVFGMTKQLQSMAGWRSDMIIYVLLAVSYCISYIGYGDLLHTLYPLIGWISLVLLPLLAIKQANR</sequence>
<accession>A0AA42BPZ4</accession>
<feature type="transmembrane region" description="Helical" evidence="1">
    <location>
        <begin position="261"/>
        <end position="283"/>
    </location>
</feature>
<dbReference type="Gene3D" id="1.20.1730.10">
    <property type="entry name" value="Sodium/glucose cotransporter"/>
    <property type="match status" value="1"/>
</dbReference>
<gene>
    <name evidence="2" type="ORF">NK662_10030</name>
</gene>
<feature type="transmembrane region" description="Helical" evidence="1">
    <location>
        <begin position="147"/>
        <end position="168"/>
    </location>
</feature>
<dbReference type="InterPro" id="IPR038377">
    <property type="entry name" value="Na/Glc_symporter_sf"/>
</dbReference>
<keyword evidence="3" id="KW-1185">Reference proteome</keyword>
<evidence type="ECO:0000256" key="1">
    <source>
        <dbReference type="SAM" id="Phobius"/>
    </source>
</evidence>
<dbReference type="AlphaFoldDB" id="A0AA42BPZ4"/>
<feature type="transmembrane region" description="Helical" evidence="1">
    <location>
        <begin position="295"/>
        <end position="316"/>
    </location>
</feature>
<proteinExistence type="predicted"/>
<feature type="transmembrane region" description="Helical" evidence="1">
    <location>
        <begin position="78"/>
        <end position="111"/>
    </location>
</feature>